<feature type="region of interest" description="Disordered" evidence="2">
    <location>
        <begin position="155"/>
        <end position="184"/>
    </location>
</feature>
<evidence type="ECO:0008006" key="5">
    <source>
        <dbReference type="Google" id="ProtNLM"/>
    </source>
</evidence>
<feature type="compositionally biased region" description="Polar residues" evidence="2">
    <location>
        <begin position="39"/>
        <end position="73"/>
    </location>
</feature>
<reference evidence="3" key="1">
    <citation type="submission" date="2020-08" db="EMBL/GenBank/DDBJ databases">
        <title>Genome sequencing and assembly of the red palm weevil Rhynchophorus ferrugineus.</title>
        <authorList>
            <person name="Dias G.B."/>
            <person name="Bergman C.M."/>
            <person name="Manee M."/>
        </authorList>
    </citation>
    <scope>NUCLEOTIDE SEQUENCE</scope>
    <source>
        <strain evidence="3">AA-2017</strain>
        <tissue evidence="3">Whole larva</tissue>
    </source>
</reference>
<feature type="region of interest" description="Disordered" evidence="2">
    <location>
        <begin position="266"/>
        <end position="294"/>
    </location>
</feature>
<dbReference type="AlphaFoldDB" id="A0A834J0N5"/>
<dbReference type="Pfam" id="PF15388">
    <property type="entry name" value="FAM117"/>
    <property type="match status" value="2"/>
</dbReference>
<protein>
    <recommendedName>
        <fullName evidence="5">Glucocorticoid-induced transcript 1 protein</fullName>
    </recommendedName>
</protein>
<feature type="compositionally biased region" description="Low complexity" evidence="2">
    <location>
        <begin position="74"/>
        <end position="91"/>
    </location>
</feature>
<organism evidence="3 4">
    <name type="scientific">Rhynchophorus ferrugineus</name>
    <name type="common">Red palm weevil</name>
    <name type="synonym">Curculio ferrugineus</name>
    <dbReference type="NCBI Taxonomy" id="354439"/>
    <lineage>
        <taxon>Eukaryota</taxon>
        <taxon>Metazoa</taxon>
        <taxon>Ecdysozoa</taxon>
        <taxon>Arthropoda</taxon>
        <taxon>Hexapoda</taxon>
        <taxon>Insecta</taxon>
        <taxon>Pterygota</taxon>
        <taxon>Neoptera</taxon>
        <taxon>Endopterygota</taxon>
        <taxon>Coleoptera</taxon>
        <taxon>Polyphaga</taxon>
        <taxon>Cucujiformia</taxon>
        <taxon>Curculionidae</taxon>
        <taxon>Dryophthorinae</taxon>
        <taxon>Rhynchophorus</taxon>
    </lineage>
</organism>
<dbReference type="Proteomes" id="UP000625711">
    <property type="component" value="Unassembled WGS sequence"/>
</dbReference>
<proteinExistence type="predicted"/>
<dbReference type="PANTHER" id="PTHR14972">
    <property type="entry name" value="AGAP011572-PA"/>
    <property type="match status" value="1"/>
</dbReference>
<dbReference type="EMBL" id="JAACXV010000001">
    <property type="protein sequence ID" value="KAF7288053.1"/>
    <property type="molecule type" value="Genomic_DNA"/>
</dbReference>
<feature type="region of interest" description="Disordered" evidence="2">
    <location>
        <begin position="229"/>
        <end position="249"/>
    </location>
</feature>
<keyword evidence="4" id="KW-1185">Reference proteome</keyword>
<name>A0A834J0N5_RHYFE</name>
<evidence type="ECO:0000313" key="3">
    <source>
        <dbReference type="EMBL" id="KAF7288053.1"/>
    </source>
</evidence>
<dbReference type="PANTHER" id="PTHR14972:SF8">
    <property type="entry name" value="GLUCOCORTICOID-INDUCED TRANSCRIPT 1 PROTEIN-LIKE ISOFORM X1"/>
    <property type="match status" value="1"/>
</dbReference>
<dbReference type="OrthoDB" id="10037581at2759"/>
<dbReference type="InterPro" id="IPR026642">
    <property type="entry name" value="Glcci1/FAM117"/>
</dbReference>
<evidence type="ECO:0000256" key="2">
    <source>
        <dbReference type="SAM" id="MobiDB-lite"/>
    </source>
</evidence>
<evidence type="ECO:0000313" key="4">
    <source>
        <dbReference type="Proteomes" id="UP000625711"/>
    </source>
</evidence>
<sequence length="381" mass="41551">MSGQQSAASTPCRVAKTPPNSCKQGPMKATIPMSGVVKPTSTVKSARSPTMVTCISPSLSWRNRTSPEQASGQRSPGSSSYKGKSKYSGRSVEAMRRTASLDTIYLKGHWPRDSCSWGHMGTLQIDRATQTDEGDWSESRKIHCISEGEDKFDKFGLRPKLRGNKESSSRHVSPGDHVSNTSSQTLASCIISPTLKINPVNISLKPIPKPSMRSSVEGLNQEIEKIVLRTGSEGNSSDRPDLQQATPEGHRAPLAELLRYKSRSVNTQTPQDFSHSSGDSHGSSPDNEASKLGTSPHINKFLAREPPDGCEKVRLKSLDEKTNILLEHAPQPSSFKLKPSLGSAFKILQPKLSPSEEQLEPTNPQDIPSNKRDCKKAVIFL</sequence>
<feature type="region of interest" description="Disordered" evidence="2">
    <location>
        <begin position="1"/>
        <end position="93"/>
    </location>
</feature>
<feature type="compositionally biased region" description="Low complexity" evidence="2">
    <location>
        <begin position="274"/>
        <end position="284"/>
    </location>
</feature>
<gene>
    <name evidence="3" type="ORF">GWI33_000107</name>
</gene>
<evidence type="ECO:0000256" key="1">
    <source>
        <dbReference type="ARBA" id="ARBA00022553"/>
    </source>
</evidence>
<accession>A0A834J0N5</accession>
<comment type="caution">
    <text evidence="3">The sequence shown here is derived from an EMBL/GenBank/DDBJ whole genome shotgun (WGS) entry which is preliminary data.</text>
</comment>
<keyword evidence="1" id="KW-0597">Phosphoprotein</keyword>